<feature type="transmembrane region" description="Helical" evidence="12">
    <location>
        <begin position="12"/>
        <end position="37"/>
    </location>
</feature>
<dbReference type="SMART" id="SM00304">
    <property type="entry name" value="HAMP"/>
    <property type="match status" value="1"/>
</dbReference>
<evidence type="ECO:0000256" key="12">
    <source>
        <dbReference type="SAM" id="Phobius"/>
    </source>
</evidence>
<feature type="transmembrane region" description="Helical" evidence="12">
    <location>
        <begin position="300"/>
        <end position="319"/>
    </location>
</feature>
<dbReference type="InterPro" id="IPR050640">
    <property type="entry name" value="Bact_2-comp_sensor_kinase"/>
</dbReference>
<dbReference type="GO" id="GO:0000155">
    <property type="term" value="F:phosphorelay sensor kinase activity"/>
    <property type="evidence" value="ECO:0007669"/>
    <property type="project" value="InterPro"/>
</dbReference>
<dbReference type="Pfam" id="PF02518">
    <property type="entry name" value="HATPase_c"/>
    <property type="match status" value="1"/>
</dbReference>
<reference evidence="14 15" key="1">
    <citation type="submission" date="2010-07" db="EMBL/GenBank/DDBJ databases">
        <title>The draft genome of Paenibacillus curdlanolyticus YK9.</title>
        <authorList>
            <consortium name="US DOE Joint Genome Institute (JGI-PGF)"/>
            <person name="Lucas S."/>
            <person name="Copeland A."/>
            <person name="Lapidus A."/>
            <person name="Cheng J.-F."/>
            <person name="Bruce D."/>
            <person name="Goodwin L."/>
            <person name="Pitluck S."/>
            <person name="Land M.L."/>
            <person name="Hauser L."/>
            <person name="Chang Y.-J."/>
            <person name="Jeffries C."/>
            <person name="Anderson I.J."/>
            <person name="Johnson E."/>
            <person name="Loganathan U."/>
            <person name="Mulhopadhyay B."/>
            <person name="Kyrpides N."/>
            <person name="Woyke T.J."/>
        </authorList>
    </citation>
    <scope>NUCLEOTIDE SEQUENCE [LARGE SCALE GENOMIC DNA]</scope>
    <source>
        <strain evidence="14 15">YK9</strain>
    </source>
</reference>
<dbReference type="InterPro" id="IPR003660">
    <property type="entry name" value="HAMP_dom"/>
</dbReference>
<keyword evidence="8" id="KW-0067">ATP-binding</keyword>
<keyword evidence="5 12" id="KW-0812">Transmembrane</keyword>
<feature type="domain" description="HAMP" evidence="13">
    <location>
        <begin position="321"/>
        <end position="373"/>
    </location>
</feature>
<evidence type="ECO:0000256" key="11">
    <source>
        <dbReference type="ARBA" id="ARBA00023136"/>
    </source>
</evidence>
<dbReference type="Proteomes" id="UP000005387">
    <property type="component" value="Unassembled WGS sequence"/>
</dbReference>
<dbReference type="AlphaFoldDB" id="E0I374"/>
<evidence type="ECO:0000256" key="6">
    <source>
        <dbReference type="ARBA" id="ARBA00022741"/>
    </source>
</evidence>
<evidence type="ECO:0000313" key="15">
    <source>
        <dbReference type="Proteomes" id="UP000005387"/>
    </source>
</evidence>
<comment type="subcellular location">
    <subcellularLocation>
        <location evidence="1">Cell membrane</location>
        <topology evidence="1">Multi-pass membrane protein</topology>
    </subcellularLocation>
</comment>
<proteinExistence type="predicted"/>
<keyword evidence="4" id="KW-0808">Transferase</keyword>
<dbReference type="OrthoDB" id="9776552at2"/>
<dbReference type="EMBL" id="AEDD01000001">
    <property type="protein sequence ID" value="EFM12738.1"/>
    <property type="molecule type" value="Genomic_DNA"/>
</dbReference>
<dbReference type="PANTHER" id="PTHR34220">
    <property type="entry name" value="SENSOR HISTIDINE KINASE YPDA"/>
    <property type="match status" value="1"/>
</dbReference>
<dbReference type="InterPro" id="IPR010559">
    <property type="entry name" value="Sig_transdc_His_kin_internal"/>
</dbReference>
<dbReference type="Gene3D" id="3.30.565.10">
    <property type="entry name" value="Histidine kinase-like ATPase, C-terminal domain"/>
    <property type="match status" value="1"/>
</dbReference>
<organism evidence="14 15">
    <name type="scientific">Paenibacillus curdlanolyticus YK9</name>
    <dbReference type="NCBI Taxonomy" id="717606"/>
    <lineage>
        <taxon>Bacteria</taxon>
        <taxon>Bacillati</taxon>
        <taxon>Bacillota</taxon>
        <taxon>Bacilli</taxon>
        <taxon>Bacillales</taxon>
        <taxon>Paenibacillaceae</taxon>
        <taxon>Paenibacillus</taxon>
    </lineage>
</organism>
<dbReference type="SUPFAM" id="SSF158472">
    <property type="entry name" value="HAMP domain-like"/>
    <property type="match status" value="1"/>
</dbReference>
<name>E0I374_9BACL</name>
<evidence type="ECO:0000256" key="9">
    <source>
        <dbReference type="ARBA" id="ARBA00022989"/>
    </source>
</evidence>
<dbReference type="InterPro" id="IPR003594">
    <property type="entry name" value="HATPase_dom"/>
</dbReference>
<evidence type="ECO:0000256" key="10">
    <source>
        <dbReference type="ARBA" id="ARBA00023012"/>
    </source>
</evidence>
<dbReference type="RefSeq" id="WP_006036267.1">
    <property type="nucleotide sequence ID" value="NZ_AEDD01000001.1"/>
</dbReference>
<dbReference type="Gene3D" id="3.30.450.20">
    <property type="entry name" value="PAS domain"/>
    <property type="match status" value="1"/>
</dbReference>
<dbReference type="SUPFAM" id="SSF55874">
    <property type="entry name" value="ATPase domain of HSP90 chaperone/DNA topoisomerase II/histidine kinase"/>
    <property type="match status" value="1"/>
</dbReference>
<dbReference type="CDD" id="cd06225">
    <property type="entry name" value="HAMP"/>
    <property type="match status" value="1"/>
</dbReference>
<dbReference type="Pfam" id="PF00672">
    <property type="entry name" value="HAMP"/>
    <property type="match status" value="1"/>
</dbReference>
<dbReference type="Pfam" id="PF06580">
    <property type="entry name" value="His_kinase"/>
    <property type="match status" value="1"/>
</dbReference>
<evidence type="ECO:0000256" key="1">
    <source>
        <dbReference type="ARBA" id="ARBA00004651"/>
    </source>
</evidence>
<dbReference type="InterPro" id="IPR036890">
    <property type="entry name" value="HATPase_C_sf"/>
</dbReference>
<evidence type="ECO:0000256" key="8">
    <source>
        <dbReference type="ARBA" id="ARBA00022840"/>
    </source>
</evidence>
<dbReference type="eggNOG" id="COG2972">
    <property type="taxonomic scope" value="Bacteria"/>
</dbReference>
<evidence type="ECO:0000256" key="3">
    <source>
        <dbReference type="ARBA" id="ARBA00022553"/>
    </source>
</evidence>
<dbReference type="PROSITE" id="PS50885">
    <property type="entry name" value="HAMP"/>
    <property type="match status" value="1"/>
</dbReference>
<evidence type="ECO:0000259" key="13">
    <source>
        <dbReference type="PROSITE" id="PS50885"/>
    </source>
</evidence>
<evidence type="ECO:0000256" key="2">
    <source>
        <dbReference type="ARBA" id="ARBA00022475"/>
    </source>
</evidence>
<keyword evidence="9 12" id="KW-1133">Transmembrane helix</keyword>
<dbReference type="PANTHER" id="PTHR34220:SF11">
    <property type="entry name" value="SENSOR PROTEIN KINASE HPTS"/>
    <property type="match status" value="1"/>
</dbReference>
<keyword evidence="11 12" id="KW-0472">Membrane</keyword>
<keyword evidence="2" id="KW-1003">Cell membrane</keyword>
<evidence type="ECO:0000256" key="7">
    <source>
        <dbReference type="ARBA" id="ARBA00022777"/>
    </source>
</evidence>
<keyword evidence="6" id="KW-0547">Nucleotide-binding</keyword>
<evidence type="ECO:0000256" key="4">
    <source>
        <dbReference type="ARBA" id="ARBA00022679"/>
    </source>
</evidence>
<gene>
    <name evidence="14" type="ORF">PaecuDRAFT_0249</name>
</gene>
<dbReference type="GO" id="GO:0005886">
    <property type="term" value="C:plasma membrane"/>
    <property type="evidence" value="ECO:0007669"/>
    <property type="project" value="UniProtKB-SubCell"/>
</dbReference>
<evidence type="ECO:0000313" key="14">
    <source>
        <dbReference type="EMBL" id="EFM12738.1"/>
    </source>
</evidence>
<dbReference type="GO" id="GO:0005524">
    <property type="term" value="F:ATP binding"/>
    <property type="evidence" value="ECO:0007669"/>
    <property type="project" value="UniProtKB-KW"/>
</dbReference>
<evidence type="ECO:0000256" key="5">
    <source>
        <dbReference type="ARBA" id="ARBA00022692"/>
    </source>
</evidence>
<keyword evidence="3" id="KW-0597">Phosphoprotein</keyword>
<accession>E0I374</accession>
<sequence>MRRVWDRMQYNGLFVKMFVVMVVSLITVTLLTSWITIRMSERLFMNTFSITNSKIINQIKTNFESFNYGIITVSNNVLQSGSVRGFLTKEDKDTITTTRTYYSATQKMKQISSNLDPYEVGITILGVNGNMYTTDSTKWPMSVKQLRAHPITIQMNADPKRLIYQFSSGTTSAHQPVIVATKALYDRVNSTLYGNLYIAIRESAFKQFYTNFTSEGNDVVIMNKSGVIVSSNLERLIGNHNSDMLADASEIVKQGLSYKDTRVMGKDYIILSEYLPTYDFYVINLIDKKTALNHLVNTRAITLICAGIVLVALLIIFIITRRITRSLSLLVRQMSKVTKKNFHNYITVNGSYEVRELGQAYNYMLDELNDYVKQLIETQKEQHNAELAALQMQINPHFLYNTLASIKMLVQQGDKEKVSDTINALISLLQNTLGNVSETITVGQELDNLRNYVLINHMRYGEGVKVNYFIAPDCMQYRIPKLIIQPFIENAFFHAFNERNEGYIYVLISVDSGVLICEVVDNGAGISGLTGTGMLPNPTKTRQLFSGIGVRNVHDRIVLLYGEPYGVSITSQPGQGTRVRIKLPVLNS</sequence>
<dbReference type="Gene3D" id="1.10.287.130">
    <property type="match status" value="1"/>
</dbReference>
<keyword evidence="15" id="KW-1185">Reference proteome</keyword>
<dbReference type="STRING" id="717606.PaecuDRAFT_0249"/>
<keyword evidence="10" id="KW-0902">Two-component regulatory system</keyword>
<keyword evidence="7 14" id="KW-0418">Kinase</keyword>
<protein>
    <submittedName>
        <fullName evidence="14">Integral membrane sensor signal transduction histidine kinase</fullName>
    </submittedName>
</protein>